<dbReference type="EMBL" id="VSRR010082036">
    <property type="protein sequence ID" value="MPC89749.1"/>
    <property type="molecule type" value="Genomic_DNA"/>
</dbReference>
<dbReference type="SUPFAM" id="SSF50978">
    <property type="entry name" value="WD40 repeat-like"/>
    <property type="match status" value="1"/>
</dbReference>
<gene>
    <name evidence="1" type="primary">Wdr24_0</name>
    <name evidence="1" type="ORF">E2C01_084708</name>
</gene>
<accession>A0A5B7J4X2</accession>
<keyword evidence="2" id="KW-1185">Reference proteome</keyword>
<protein>
    <submittedName>
        <fullName evidence="1">WD repeat-containing protein 24</fullName>
    </submittedName>
</protein>
<reference evidence="1 2" key="1">
    <citation type="submission" date="2019-05" db="EMBL/GenBank/DDBJ databases">
        <title>Another draft genome of Portunus trituberculatus and its Hox gene families provides insights of decapod evolution.</title>
        <authorList>
            <person name="Jeong J.-H."/>
            <person name="Song I."/>
            <person name="Kim S."/>
            <person name="Choi T."/>
            <person name="Kim D."/>
            <person name="Ryu S."/>
            <person name="Kim W."/>
        </authorList>
    </citation>
    <scope>NUCLEOTIDE SEQUENCE [LARGE SCALE GENOMIC DNA]</scope>
    <source>
        <tissue evidence="1">Muscle</tissue>
    </source>
</reference>
<name>A0A5B7J4X2_PORTR</name>
<evidence type="ECO:0000313" key="1">
    <source>
        <dbReference type="EMBL" id="MPC89749.1"/>
    </source>
</evidence>
<dbReference type="InterPro" id="IPR036322">
    <property type="entry name" value="WD40_repeat_dom_sf"/>
</dbReference>
<dbReference type="InterPro" id="IPR015943">
    <property type="entry name" value="WD40/YVTN_repeat-like_dom_sf"/>
</dbReference>
<organism evidence="1 2">
    <name type="scientific">Portunus trituberculatus</name>
    <name type="common">Swimming crab</name>
    <name type="synonym">Neptunus trituberculatus</name>
    <dbReference type="NCBI Taxonomy" id="210409"/>
    <lineage>
        <taxon>Eukaryota</taxon>
        <taxon>Metazoa</taxon>
        <taxon>Ecdysozoa</taxon>
        <taxon>Arthropoda</taxon>
        <taxon>Crustacea</taxon>
        <taxon>Multicrustacea</taxon>
        <taxon>Malacostraca</taxon>
        <taxon>Eumalacostraca</taxon>
        <taxon>Eucarida</taxon>
        <taxon>Decapoda</taxon>
        <taxon>Pleocyemata</taxon>
        <taxon>Brachyura</taxon>
        <taxon>Eubrachyura</taxon>
        <taxon>Portunoidea</taxon>
        <taxon>Portunidae</taxon>
        <taxon>Portuninae</taxon>
        <taxon>Portunus</taxon>
    </lineage>
</organism>
<comment type="caution">
    <text evidence="1">The sequence shown here is derived from an EMBL/GenBank/DDBJ whole genome shotgun (WGS) entry which is preliminary data.</text>
</comment>
<sequence length="56" mass="6476">MRGETNCSRTSPDLRVYLSQVSFHPSEAHLLISGSLDGFMKLFDLRRREATQTYTR</sequence>
<dbReference type="Proteomes" id="UP000324222">
    <property type="component" value="Unassembled WGS sequence"/>
</dbReference>
<evidence type="ECO:0000313" key="2">
    <source>
        <dbReference type="Proteomes" id="UP000324222"/>
    </source>
</evidence>
<dbReference type="AlphaFoldDB" id="A0A5B7J4X2"/>
<dbReference type="Gene3D" id="2.130.10.10">
    <property type="entry name" value="YVTN repeat-like/Quinoprotein amine dehydrogenase"/>
    <property type="match status" value="1"/>
</dbReference>
<proteinExistence type="predicted"/>